<evidence type="ECO:0000256" key="2">
    <source>
        <dbReference type="ARBA" id="ARBA00022448"/>
    </source>
</evidence>
<dbReference type="GO" id="GO:0030003">
    <property type="term" value="P:intracellular monoatomic cation homeostasis"/>
    <property type="evidence" value="ECO:0007669"/>
    <property type="project" value="UniProtKB-ARBA"/>
</dbReference>
<dbReference type="GO" id="GO:0016020">
    <property type="term" value="C:membrane"/>
    <property type="evidence" value="ECO:0007669"/>
    <property type="project" value="UniProtKB-SubCell"/>
</dbReference>
<feature type="domain" description="Cation efflux protein transmembrane" evidence="7">
    <location>
        <begin position="167"/>
        <end position="350"/>
    </location>
</feature>
<evidence type="ECO:0000256" key="6">
    <source>
        <dbReference type="SAM" id="Phobius"/>
    </source>
</evidence>
<dbReference type="EMBL" id="MU864947">
    <property type="protein sequence ID" value="KAK4464541.1"/>
    <property type="molecule type" value="Genomic_DNA"/>
</dbReference>
<feature type="transmembrane region" description="Helical" evidence="6">
    <location>
        <begin position="188"/>
        <end position="210"/>
    </location>
</feature>
<evidence type="ECO:0000259" key="8">
    <source>
        <dbReference type="Pfam" id="PF16916"/>
    </source>
</evidence>
<feature type="transmembrane region" description="Helical" evidence="6">
    <location>
        <begin position="162"/>
        <end position="182"/>
    </location>
</feature>
<dbReference type="Gene3D" id="3.30.70.1350">
    <property type="entry name" value="Cation efflux protein, cytoplasmic domain"/>
    <property type="match status" value="1"/>
</dbReference>
<dbReference type="NCBIfam" id="TIGR01297">
    <property type="entry name" value="CDF"/>
    <property type="match status" value="1"/>
</dbReference>
<dbReference type="InterPro" id="IPR050291">
    <property type="entry name" value="CDF_Transporter"/>
</dbReference>
<organism evidence="9 10">
    <name type="scientific">Cladorrhinum samala</name>
    <dbReference type="NCBI Taxonomy" id="585594"/>
    <lineage>
        <taxon>Eukaryota</taxon>
        <taxon>Fungi</taxon>
        <taxon>Dikarya</taxon>
        <taxon>Ascomycota</taxon>
        <taxon>Pezizomycotina</taxon>
        <taxon>Sordariomycetes</taxon>
        <taxon>Sordariomycetidae</taxon>
        <taxon>Sordariales</taxon>
        <taxon>Podosporaceae</taxon>
        <taxon>Cladorrhinum</taxon>
    </lineage>
</organism>
<feature type="transmembrane region" description="Helical" evidence="6">
    <location>
        <begin position="268"/>
        <end position="290"/>
    </location>
</feature>
<evidence type="ECO:0000313" key="9">
    <source>
        <dbReference type="EMBL" id="KAK4464541.1"/>
    </source>
</evidence>
<keyword evidence="2" id="KW-0813">Transport</keyword>
<evidence type="ECO:0000256" key="1">
    <source>
        <dbReference type="ARBA" id="ARBA00004141"/>
    </source>
</evidence>
<comment type="caution">
    <text evidence="9">The sequence shown here is derived from an EMBL/GenBank/DDBJ whole genome shotgun (WGS) entry which is preliminary data.</text>
</comment>
<keyword evidence="3 6" id="KW-0812">Transmembrane</keyword>
<feature type="transmembrane region" description="Helical" evidence="6">
    <location>
        <begin position="337"/>
        <end position="363"/>
    </location>
</feature>
<dbReference type="InterPro" id="IPR027470">
    <property type="entry name" value="Cation_efflux_CTD"/>
</dbReference>
<proteinExistence type="predicted"/>
<evidence type="ECO:0000313" key="10">
    <source>
        <dbReference type="Proteomes" id="UP001321749"/>
    </source>
</evidence>
<reference evidence="9" key="2">
    <citation type="submission" date="2023-06" db="EMBL/GenBank/DDBJ databases">
        <authorList>
            <consortium name="Lawrence Berkeley National Laboratory"/>
            <person name="Mondo S.J."/>
            <person name="Hensen N."/>
            <person name="Bonometti L."/>
            <person name="Westerberg I."/>
            <person name="Brannstrom I.O."/>
            <person name="Guillou S."/>
            <person name="Cros-Aarteil S."/>
            <person name="Calhoun S."/>
            <person name="Haridas S."/>
            <person name="Kuo A."/>
            <person name="Pangilinan J."/>
            <person name="Riley R."/>
            <person name="Labutti K."/>
            <person name="Andreopoulos B."/>
            <person name="Lipzen A."/>
            <person name="Chen C."/>
            <person name="Yanf M."/>
            <person name="Daum C."/>
            <person name="Ng V."/>
            <person name="Clum A."/>
            <person name="Steindorff A."/>
            <person name="Ohm R."/>
            <person name="Martin F."/>
            <person name="Silar P."/>
            <person name="Natvig D."/>
            <person name="Lalanne C."/>
            <person name="Gautier V."/>
            <person name="Ament-Velasquez S.L."/>
            <person name="Kruys A."/>
            <person name="Hutchinson M.I."/>
            <person name="Powell A.J."/>
            <person name="Barry K."/>
            <person name="Miller A.N."/>
            <person name="Grigoriev I.V."/>
            <person name="Debuchy R."/>
            <person name="Gladieux P."/>
            <person name="Thoren M.H."/>
            <person name="Johannesson H."/>
        </authorList>
    </citation>
    <scope>NUCLEOTIDE SEQUENCE</scope>
    <source>
        <strain evidence="9">PSN324</strain>
    </source>
</reference>
<comment type="subcellular location">
    <subcellularLocation>
        <location evidence="1">Membrane</location>
        <topology evidence="1">Multi-pass membrane protein</topology>
    </subcellularLocation>
</comment>
<dbReference type="Proteomes" id="UP001321749">
    <property type="component" value="Unassembled WGS sequence"/>
</dbReference>
<accession>A0AAV9HZR6</accession>
<dbReference type="Gene3D" id="1.20.1510.10">
    <property type="entry name" value="Cation efflux protein transmembrane domain"/>
    <property type="match status" value="1"/>
</dbReference>
<sequence length="454" mass="50281">MTLEARIRSPNIQSNVGIVLQKRNLDSLICHFLSDLNAMTAYRERKRRPSAAQDIALPSFRAAHEQSDPFGLLSAYREPAAVQRPQVAAGGTTVSGAPRGCGIIWRLPCFIKSYSAARCQTRDVRHFYEVQNATIERLIQTIDEHQARARTEAAAEALRFKIAVYGSLAANVVLSGVQLFAAVTSGSLSLITTMADAVFDPLSNVILIAANRATRSVDPRRFPSGRARLETVGNIVFCFLMLAVSFILIAFSVRDIAERSGLGGVSEFHLPAVIAATTSVVTKFCLFLYCSPLRKRYSQVHIVWKDHRNDLFINGFGILTSVGGGKLAWWIDPAGALILSLFIAILWCRTVFAEFMLVVGVAASAETHQLITYISLTHSPTIAGIDTVRVYYSGPRLIVEVDIVMEKTTQLDVAHDISEALQYKLESLPSIERAYVHVDYETTHKPEHWYIKRL</sequence>
<dbReference type="SUPFAM" id="SSF160240">
    <property type="entry name" value="Cation efflux protein cytoplasmic domain-like"/>
    <property type="match status" value="1"/>
</dbReference>
<feature type="domain" description="Cation efflux protein cytoplasmic" evidence="8">
    <location>
        <begin position="366"/>
        <end position="439"/>
    </location>
</feature>
<protein>
    <submittedName>
        <fullName evidence="9">Cation diffusion facilitator 1 protein</fullName>
    </submittedName>
</protein>
<keyword evidence="4 6" id="KW-1133">Transmembrane helix</keyword>
<dbReference type="AlphaFoldDB" id="A0AAV9HZR6"/>
<dbReference type="PANTHER" id="PTHR43840:SF12">
    <property type="entry name" value="CATION DIFFUSION FACILITATOR 1 (AFU_ORTHOLOGUE AFUA_1G14440)"/>
    <property type="match status" value="1"/>
</dbReference>
<feature type="transmembrane region" description="Helical" evidence="6">
    <location>
        <begin position="231"/>
        <end position="253"/>
    </location>
</feature>
<dbReference type="InterPro" id="IPR002524">
    <property type="entry name" value="Cation_efflux"/>
</dbReference>
<dbReference type="GO" id="GO:0098771">
    <property type="term" value="P:inorganic ion homeostasis"/>
    <property type="evidence" value="ECO:0007669"/>
    <property type="project" value="UniProtKB-ARBA"/>
</dbReference>
<feature type="transmembrane region" description="Helical" evidence="6">
    <location>
        <begin position="311"/>
        <end position="331"/>
    </location>
</feature>
<keyword evidence="10" id="KW-1185">Reference proteome</keyword>
<dbReference type="SUPFAM" id="SSF161111">
    <property type="entry name" value="Cation efflux protein transmembrane domain-like"/>
    <property type="match status" value="1"/>
</dbReference>
<dbReference type="FunFam" id="1.20.1510.10:FF:000005">
    <property type="entry name" value="Putative Cation diffusion facilitator 1"/>
    <property type="match status" value="1"/>
</dbReference>
<gene>
    <name evidence="9" type="ORF">QBC42DRAFT_336860</name>
</gene>
<evidence type="ECO:0000256" key="3">
    <source>
        <dbReference type="ARBA" id="ARBA00022692"/>
    </source>
</evidence>
<keyword evidence="5 6" id="KW-0472">Membrane</keyword>
<reference evidence="9" key="1">
    <citation type="journal article" date="2023" name="Mol. Phylogenet. Evol.">
        <title>Genome-scale phylogeny and comparative genomics of the fungal order Sordariales.</title>
        <authorList>
            <person name="Hensen N."/>
            <person name="Bonometti L."/>
            <person name="Westerberg I."/>
            <person name="Brannstrom I.O."/>
            <person name="Guillou S."/>
            <person name="Cros-Aarteil S."/>
            <person name="Calhoun S."/>
            <person name="Haridas S."/>
            <person name="Kuo A."/>
            <person name="Mondo S."/>
            <person name="Pangilinan J."/>
            <person name="Riley R."/>
            <person name="LaButti K."/>
            <person name="Andreopoulos B."/>
            <person name="Lipzen A."/>
            <person name="Chen C."/>
            <person name="Yan M."/>
            <person name="Daum C."/>
            <person name="Ng V."/>
            <person name="Clum A."/>
            <person name="Steindorff A."/>
            <person name="Ohm R.A."/>
            <person name="Martin F."/>
            <person name="Silar P."/>
            <person name="Natvig D.O."/>
            <person name="Lalanne C."/>
            <person name="Gautier V."/>
            <person name="Ament-Velasquez S.L."/>
            <person name="Kruys A."/>
            <person name="Hutchinson M.I."/>
            <person name="Powell A.J."/>
            <person name="Barry K."/>
            <person name="Miller A.N."/>
            <person name="Grigoriev I.V."/>
            <person name="Debuchy R."/>
            <person name="Gladieux P."/>
            <person name="Hiltunen Thoren M."/>
            <person name="Johannesson H."/>
        </authorList>
    </citation>
    <scope>NUCLEOTIDE SEQUENCE</scope>
    <source>
        <strain evidence="9">PSN324</strain>
    </source>
</reference>
<dbReference type="Pfam" id="PF16916">
    <property type="entry name" value="ZT_dimer"/>
    <property type="match status" value="1"/>
</dbReference>
<evidence type="ECO:0000256" key="4">
    <source>
        <dbReference type="ARBA" id="ARBA00022989"/>
    </source>
</evidence>
<dbReference type="InterPro" id="IPR027469">
    <property type="entry name" value="Cation_efflux_TMD_sf"/>
</dbReference>
<evidence type="ECO:0000259" key="7">
    <source>
        <dbReference type="Pfam" id="PF01545"/>
    </source>
</evidence>
<evidence type="ECO:0000256" key="5">
    <source>
        <dbReference type="ARBA" id="ARBA00023136"/>
    </source>
</evidence>
<name>A0AAV9HZR6_9PEZI</name>
<dbReference type="InterPro" id="IPR036837">
    <property type="entry name" value="Cation_efflux_CTD_sf"/>
</dbReference>
<dbReference type="PANTHER" id="PTHR43840">
    <property type="entry name" value="MITOCHONDRIAL METAL TRANSPORTER 1-RELATED"/>
    <property type="match status" value="1"/>
</dbReference>
<dbReference type="Pfam" id="PF01545">
    <property type="entry name" value="Cation_efflux"/>
    <property type="match status" value="1"/>
</dbReference>
<dbReference type="InterPro" id="IPR058533">
    <property type="entry name" value="Cation_efflux_TM"/>
</dbReference>
<dbReference type="GO" id="GO:0008324">
    <property type="term" value="F:monoatomic cation transmembrane transporter activity"/>
    <property type="evidence" value="ECO:0007669"/>
    <property type="project" value="InterPro"/>
</dbReference>